<proteinExistence type="predicted"/>
<keyword evidence="1" id="KW-1133">Transmembrane helix</keyword>
<gene>
    <name evidence="2" type="ORF">BLEM_0593</name>
</gene>
<feature type="transmembrane region" description="Helical" evidence="1">
    <location>
        <begin position="12"/>
        <end position="33"/>
    </location>
</feature>
<evidence type="ECO:0000313" key="3">
    <source>
        <dbReference type="Proteomes" id="UP000216352"/>
    </source>
</evidence>
<dbReference type="AlphaFoldDB" id="A0A261FV92"/>
<keyword evidence="1" id="KW-0472">Membrane</keyword>
<comment type="caution">
    <text evidence="2">The sequence shown here is derived from an EMBL/GenBank/DDBJ whole genome shotgun (WGS) entry which is preliminary data.</text>
</comment>
<evidence type="ECO:0000313" key="2">
    <source>
        <dbReference type="EMBL" id="OZG62676.1"/>
    </source>
</evidence>
<name>A0A261FV92_9BIFI</name>
<dbReference type="EMBL" id="MWWX01000004">
    <property type="protein sequence ID" value="OZG62676.1"/>
    <property type="molecule type" value="Genomic_DNA"/>
</dbReference>
<protein>
    <submittedName>
        <fullName evidence="2">Uncharacterized protein</fullName>
    </submittedName>
</protein>
<keyword evidence="3" id="KW-1185">Reference proteome</keyword>
<evidence type="ECO:0000256" key="1">
    <source>
        <dbReference type="SAM" id="Phobius"/>
    </source>
</evidence>
<dbReference type="Proteomes" id="UP000216352">
    <property type="component" value="Unassembled WGS sequence"/>
</dbReference>
<accession>A0A261FV92</accession>
<organism evidence="2 3">
    <name type="scientific">Bifidobacterium lemurum</name>
    <dbReference type="NCBI Taxonomy" id="1603886"/>
    <lineage>
        <taxon>Bacteria</taxon>
        <taxon>Bacillati</taxon>
        <taxon>Actinomycetota</taxon>
        <taxon>Actinomycetes</taxon>
        <taxon>Bifidobacteriales</taxon>
        <taxon>Bifidobacteriaceae</taxon>
        <taxon>Bifidobacterium</taxon>
    </lineage>
</organism>
<sequence length="41" mass="4493">MRGVRRVCQFLALLVVSPLVLLAFGVAIVFVGLDDFLGWSD</sequence>
<keyword evidence="1" id="KW-0812">Transmembrane</keyword>
<dbReference type="STRING" id="1603886.GCA_001895165_01298"/>
<reference evidence="2 3" key="1">
    <citation type="journal article" date="2017" name="BMC Genomics">
        <title>Comparative genomic and phylogenomic analyses of the Bifidobacteriaceae family.</title>
        <authorList>
            <person name="Lugli G.A."/>
            <person name="Milani C."/>
            <person name="Turroni F."/>
            <person name="Duranti S."/>
            <person name="Mancabelli L."/>
            <person name="Mangifesta M."/>
            <person name="Ferrario C."/>
            <person name="Modesto M."/>
            <person name="Mattarelli P."/>
            <person name="Jiri K."/>
            <person name="van Sinderen D."/>
            <person name="Ventura M."/>
        </authorList>
    </citation>
    <scope>NUCLEOTIDE SEQUENCE [LARGE SCALE GENOMIC DNA]</scope>
    <source>
        <strain evidence="2 3">DSM 28807</strain>
    </source>
</reference>